<dbReference type="PANTHER" id="PTHR43130">
    <property type="entry name" value="ARAC-FAMILY TRANSCRIPTIONAL REGULATOR"/>
    <property type="match status" value="1"/>
</dbReference>
<keyword evidence="3" id="KW-1185">Reference proteome</keyword>
<organism evidence="2 3">
    <name type="scientific">Coprinopsis cinerea (strain Okayama-7 / 130 / ATCC MYA-4618 / FGSC 9003)</name>
    <name type="common">Inky cap fungus</name>
    <name type="synonym">Hormographiella aspergillata</name>
    <dbReference type="NCBI Taxonomy" id="240176"/>
    <lineage>
        <taxon>Eukaryota</taxon>
        <taxon>Fungi</taxon>
        <taxon>Dikarya</taxon>
        <taxon>Basidiomycota</taxon>
        <taxon>Agaricomycotina</taxon>
        <taxon>Agaricomycetes</taxon>
        <taxon>Agaricomycetidae</taxon>
        <taxon>Agaricales</taxon>
        <taxon>Agaricineae</taxon>
        <taxon>Psathyrellaceae</taxon>
        <taxon>Coprinopsis</taxon>
    </lineage>
</organism>
<accession>A8PBA0</accession>
<dbReference type="InterPro" id="IPR002818">
    <property type="entry name" value="DJ-1/PfpI"/>
</dbReference>
<protein>
    <submittedName>
        <fullName evidence="2">DJ-1/PfpI family protein</fullName>
    </submittedName>
</protein>
<comment type="caution">
    <text evidence="2">The sequence shown here is derived from an EMBL/GenBank/DDBJ whole genome shotgun (WGS) entry which is preliminary data.</text>
</comment>
<reference evidence="2 3" key="1">
    <citation type="journal article" date="2010" name="Proc. Natl. Acad. Sci. U.S.A.">
        <title>Insights into evolution of multicellular fungi from the assembled chromosomes of the mushroom Coprinopsis cinerea (Coprinus cinereus).</title>
        <authorList>
            <person name="Stajich J.E."/>
            <person name="Wilke S.K."/>
            <person name="Ahren D."/>
            <person name="Au C.H."/>
            <person name="Birren B.W."/>
            <person name="Borodovsky M."/>
            <person name="Burns C."/>
            <person name="Canback B."/>
            <person name="Casselton L.A."/>
            <person name="Cheng C.K."/>
            <person name="Deng J."/>
            <person name="Dietrich F.S."/>
            <person name="Fargo D.C."/>
            <person name="Farman M.L."/>
            <person name="Gathman A.C."/>
            <person name="Goldberg J."/>
            <person name="Guigo R."/>
            <person name="Hoegger P.J."/>
            <person name="Hooker J.B."/>
            <person name="Huggins A."/>
            <person name="James T.Y."/>
            <person name="Kamada T."/>
            <person name="Kilaru S."/>
            <person name="Kodira C."/>
            <person name="Kues U."/>
            <person name="Kupfer D."/>
            <person name="Kwan H.S."/>
            <person name="Lomsadze A."/>
            <person name="Li W."/>
            <person name="Lilly W.W."/>
            <person name="Ma L.J."/>
            <person name="Mackey A.J."/>
            <person name="Manning G."/>
            <person name="Martin F."/>
            <person name="Muraguchi H."/>
            <person name="Natvig D.O."/>
            <person name="Palmerini H."/>
            <person name="Ramesh M.A."/>
            <person name="Rehmeyer C.J."/>
            <person name="Roe B.A."/>
            <person name="Shenoy N."/>
            <person name="Stanke M."/>
            <person name="Ter-Hovhannisyan V."/>
            <person name="Tunlid A."/>
            <person name="Velagapudi R."/>
            <person name="Vision T.J."/>
            <person name="Zeng Q."/>
            <person name="Zolan M.E."/>
            <person name="Pukkila P.J."/>
        </authorList>
    </citation>
    <scope>NUCLEOTIDE SEQUENCE [LARGE SCALE GENOMIC DNA]</scope>
    <source>
        <strain evidence="3">Okayama-7 / 130 / ATCC MYA-4618 / FGSC 9003</strain>
    </source>
</reference>
<name>A8PBA0_COPC7</name>
<sequence>MAPFQETPEGAAPIDSVPLRFGVVLYPGFQALDAFGPLDALNALSLHYPTKLYIIADTLQPVSTKTPQNFEFPASSFAQSIVPTHTFENVPEIDVLIVPGGMGNRPPATMDSVINYIRQVYPRLQHLITVCTGSWLVAQAGILDGRKATTNKASFKRIAGLCPSVEWVGRARWVVDGNIWTSSGVTAGLDVIFAFIEKVYGEPVAKLLANWLEYERHTDSTWDPFAELYETQ</sequence>
<evidence type="ECO:0000313" key="2">
    <source>
        <dbReference type="EMBL" id="EAU81579.1"/>
    </source>
</evidence>
<dbReference type="VEuPathDB" id="FungiDB:CC1G_02595"/>
<dbReference type="Gene3D" id="3.40.50.880">
    <property type="match status" value="1"/>
</dbReference>
<dbReference type="EMBL" id="AACS02000004">
    <property type="protein sequence ID" value="EAU81579.1"/>
    <property type="molecule type" value="Genomic_DNA"/>
</dbReference>
<dbReference type="InParanoid" id="A8PBA0"/>
<dbReference type="PANTHER" id="PTHR43130:SF15">
    <property type="entry name" value="THIJ_PFPI FAMILY PROTEIN (AFU_ORTHOLOGUE AFUA_5G14240)"/>
    <property type="match status" value="1"/>
</dbReference>
<dbReference type="eggNOG" id="ENOG502S46I">
    <property type="taxonomic scope" value="Eukaryota"/>
</dbReference>
<dbReference type="OMA" id="FAWATST"/>
<dbReference type="KEGG" id="cci:CC1G_02595"/>
<gene>
    <name evidence="2" type="ORF">CC1G_02595</name>
</gene>
<evidence type="ECO:0000313" key="3">
    <source>
        <dbReference type="Proteomes" id="UP000001861"/>
    </source>
</evidence>
<dbReference type="STRING" id="240176.A8PBA0"/>
<dbReference type="AlphaFoldDB" id="A8PBA0"/>
<dbReference type="OrthoDB" id="543156at2759"/>
<feature type="domain" description="DJ-1/PfpI" evidence="1">
    <location>
        <begin position="23"/>
        <end position="197"/>
    </location>
</feature>
<evidence type="ECO:0000259" key="1">
    <source>
        <dbReference type="Pfam" id="PF01965"/>
    </source>
</evidence>
<dbReference type="Pfam" id="PF01965">
    <property type="entry name" value="DJ-1_PfpI"/>
    <property type="match status" value="1"/>
</dbReference>
<dbReference type="InterPro" id="IPR052158">
    <property type="entry name" value="INH-QAR"/>
</dbReference>
<dbReference type="Proteomes" id="UP000001861">
    <property type="component" value="Unassembled WGS sequence"/>
</dbReference>
<dbReference type="InterPro" id="IPR029062">
    <property type="entry name" value="Class_I_gatase-like"/>
</dbReference>
<proteinExistence type="predicted"/>
<dbReference type="CDD" id="cd03139">
    <property type="entry name" value="GATase1_PfpI_2"/>
    <property type="match status" value="1"/>
</dbReference>
<dbReference type="GeneID" id="6016763"/>
<dbReference type="RefSeq" id="XP_001840132.1">
    <property type="nucleotide sequence ID" value="XM_001840080.1"/>
</dbReference>
<dbReference type="SUPFAM" id="SSF52317">
    <property type="entry name" value="Class I glutamine amidotransferase-like"/>
    <property type="match status" value="1"/>
</dbReference>